<organism evidence="3 4">
    <name type="scientific">Pseudomonas extremaustralis</name>
    <dbReference type="NCBI Taxonomy" id="359110"/>
    <lineage>
        <taxon>Bacteria</taxon>
        <taxon>Pseudomonadati</taxon>
        <taxon>Pseudomonadota</taxon>
        <taxon>Gammaproteobacteria</taxon>
        <taxon>Pseudomonadales</taxon>
        <taxon>Pseudomonadaceae</taxon>
        <taxon>Pseudomonas</taxon>
    </lineage>
</organism>
<reference evidence="3 4" key="1">
    <citation type="journal article" date="2018" name="Plant Biotechnol. Rep.">
        <title>Diversity and antifungal activity of endophytic bacteria associated with Panax ginseng seedlings.</title>
        <authorList>
            <person name="Park J.M."/>
            <person name="Hong C.E."/>
            <person name="Jo S.H."/>
        </authorList>
    </citation>
    <scope>NUCLEOTIDE SEQUENCE [LARGE SCALE GENOMIC DNA]</scope>
    <source>
        <strain evidence="3 4">PgKB38</strain>
    </source>
</reference>
<dbReference type="InterPro" id="IPR023210">
    <property type="entry name" value="NADP_OxRdtase_dom"/>
</dbReference>
<feature type="domain" description="NADP-dependent oxidoreductase" evidence="2">
    <location>
        <begin position="16"/>
        <end position="309"/>
    </location>
</feature>
<dbReference type="InterPro" id="IPR050523">
    <property type="entry name" value="AKR_Detox_Biosynth"/>
</dbReference>
<dbReference type="Pfam" id="PF00248">
    <property type="entry name" value="Aldo_ket_red"/>
    <property type="match status" value="1"/>
</dbReference>
<dbReference type="PANTHER" id="PTHR43364:SF4">
    <property type="entry name" value="NAD(P)-LINKED OXIDOREDUCTASE SUPERFAMILY PROTEIN"/>
    <property type="match status" value="1"/>
</dbReference>
<dbReference type="EC" id="1.1.1.-" evidence="3"/>
<dbReference type="PANTHER" id="PTHR43364">
    <property type="entry name" value="NADH-SPECIFIC METHYLGLYOXAL REDUCTASE-RELATED"/>
    <property type="match status" value="1"/>
</dbReference>
<dbReference type="Proteomes" id="UP000323425">
    <property type="component" value="Unassembled WGS sequence"/>
</dbReference>
<dbReference type="EMBL" id="VTFH01000001">
    <property type="protein sequence ID" value="KAA8562813.1"/>
    <property type="molecule type" value="Genomic_DNA"/>
</dbReference>
<sequence>MKYIAFGSTGLRVSQVALGTGNFGTGWGHGADEEVSKSLFNAYAEAGGNFIDTADIYQFGQSEMLLGDLLKGRRDDFVLATKYTNGAEPGAGRLVTGNNRKAMVASIEASLKRLGTDRVDIYWVHHPDGVTSLDEILRGLDDLARAGKILYAGLSNFSAWQLSRAVTIAELTRSLPIAAAQFEHSLVRREAEADIFPASQAFNLGMVTWSPLGGGVLTGKYRKGESGRAEALGGKVFQPENSVQRTKVLDTVIKIADELGTSPGQVALAWAGTHGSIPIIGPRSLSHLVDNLGAMNLKMSPEQIDRLDLISHSNPSTPVRKPIAWGDQ</sequence>
<dbReference type="AlphaFoldDB" id="A0A5M9J328"/>
<protein>
    <submittedName>
        <fullName evidence="3">Aldo-keto reductase IolS</fullName>
        <ecNumber evidence="3">1.1.1.-</ecNumber>
    </submittedName>
</protein>
<evidence type="ECO:0000313" key="3">
    <source>
        <dbReference type="EMBL" id="KAA8562813.1"/>
    </source>
</evidence>
<dbReference type="InterPro" id="IPR036812">
    <property type="entry name" value="NAD(P)_OxRdtase_dom_sf"/>
</dbReference>
<accession>A0A5M9J328</accession>
<dbReference type="GO" id="GO:0016491">
    <property type="term" value="F:oxidoreductase activity"/>
    <property type="evidence" value="ECO:0007669"/>
    <property type="project" value="UniProtKB-KW"/>
</dbReference>
<dbReference type="GO" id="GO:0005829">
    <property type="term" value="C:cytosol"/>
    <property type="evidence" value="ECO:0007669"/>
    <property type="project" value="TreeGrafter"/>
</dbReference>
<evidence type="ECO:0000259" key="2">
    <source>
        <dbReference type="Pfam" id="PF00248"/>
    </source>
</evidence>
<gene>
    <name evidence="3" type="primary">iolS_3</name>
    <name evidence="3" type="ORF">FX985_02879</name>
</gene>
<comment type="caution">
    <text evidence="3">The sequence shown here is derived from an EMBL/GenBank/DDBJ whole genome shotgun (WGS) entry which is preliminary data.</text>
</comment>
<dbReference type="RefSeq" id="WP_150294373.1">
    <property type="nucleotide sequence ID" value="NZ_VTFH01000001.1"/>
</dbReference>
<evidence type="ECO:0000256" key="1">
    <source>
        <dbReference type="ARBA" id="ARBA00023002"/>
    </source>
</evidence>
<evidence type="ECO:0000313" key="4">
    <source>
        <dbReference type="Proteomes" id="UP000323425"/>
    </source>
</evidence>
<dbReference type="SUPFAM" id="SSF51430">
    <property type="entry name" value="NAD(P)-linked oxidoreductase"/>
    <property type="match status" value="1"/>
</dbReference>
<dbReference type="Gene3D" id="3.20.20.100">
    <property type="entry name" value="NADP-dependent oxidoreductase domain"/>
    <property type="match status" value="1"/>
</dbReference>
<name>A0A5M9J328_9PSED</name>
<dbReference type="CDD" id="cd19080">
    <property type="entry name" value="AKR_AKR9A_9B"/>
    <property type="match status" value="1"/>
</dbReference>
<keyword evidence="1 3" id="KW-0560">Oxidoreductase</keyword>
<proteinExistence type="predicted"/>